<dbReference type="GeneID" id="93757002"/>
<dbReference type="AlphaFoldDB" id="A0A1B1LQV2"/>
<name>A0A1B1LQV2_KLEPN</name>
<feature type="transmembrane region" description="Helical" evidence="1">
    <location>
        <begin position="6"/>
        <end position="29"/>
    </location>
</feature>
<accession>A0A1B1LQV2</accession>
<dbReference type="Pfam" id="PF18143">
    <property type="entry name" value="HAD_SAK_2"/>
    <property type="match status" value="1"/>
</dbReference>
<dbReference type="EMBL" id="KU318421">
    <property type="protein sequence ID" value="ANS55428.1"/>
    <property type="molecule type" value="Genomic_DNA"/>
</dbReference>
<keyword evidence="2" id="KW-0614">Plasmid</keyword>
<evidence type="ECO:0000256" key="1">
    <source>
        <dbReference type="SAM" id="Phobius"/>
    </source>
</evidence>
<proteinExistence type="predicted"/>
<protein>
    <submittedName>
        <fullName evidence="2">Uncharacterized protein</fullName>
    </submittedName>
</protein>
<dbReference type="RefSeq" id="WP_017901393.1">
    <property type="nucleotide sequence ID" value="NZ_AP018583.1"/>
</dbReference>
<organism evidence="2">
    <name type="scientific">Klebsiella pneumoniae</name>
    <dbReference type="NCBI Taxonomy" id="573"/>
    <lineage>
        <taxon>Bacteria</taxon>
        <taxon>Pseudomonadati</taxon>
        <taxon>Pseudomonadota</taxon>
        <taxon>Gammaproteobacteria</taxon>
        <taxon>Enterobacterales</taxon>
        <taxon>Enterobacteriaceae</taxon>
        <taxon>Klebsiella/Raoultella group</taxon>
        <taxon>Klebsiella</taxon>
        <taxon>Klebsiella pneumoniae complex</taxon>
    </lineage>
</organism>
<geneLocation type="plasmid" evidence="2">
    <name>pKP04VIM</name>
</geneLocation>
<reference evidence="2" key="1">
    <citation type="submission" date="2015-12" db="EMBL/GenBank/DDBJ databases">
        <title>Klebsiella pneumoniae strain KP04 plasmid pKP04VIM, complete sequence.</title>
        <authorList>
            <person name="Li R."/>
            <person name="Lin D."/>
            <person name="Chen C."/>
        </authorList>
    </citation>
    <scope>NUCLEOTIDE SEQUENCE</scope>
    <source>
        <plasmid evidence="2">pKP04VIM</plasmid>
    </source>
</reference>
<keyword evidence="1" id="KW-0472">Membrane</keyword>
<keyword evidence="1" id="KW-0812">Transmembrane</keyword>
<sequence>MTGALFSLSASGVVFAASVVILILSAMLYDSLNKRRVRNVQSYEFLASHEAATGTHPEGTVLLYLDFDGVLHRRMNESFEKMPLLEEILIQCPEILIVISSSWRETMSLEGLKHLFPVSYRHRIIGVTPSLQDVPDIEYIRYRECLSNARYLGISHFIIIDDESHRFPPGCENLVSTKYREGMTDETVSAVIMKYRQYIV</sequence>
<keyword evidence="1" id="KW-1133">Transmembrane helix</keyword>
<evidence type="ECO:0000313" key="2">
    <source>
        <dbReference type="EMBL" id="ANS55428.1"/>
    </source>
</evidence>